<keyword evidence="6 10" id="KW-1133">Transmembrane helix</keyword>
<feature type="domain" description="CNNM transmembrane" evidence="13">
    <location>
        <begin position="1"/>
        <end position="188"/>
    </location>
</feature>
<dbReference type="InterPro" id="IPR002550">
    <property type="entry name" value="CNNM"/>
</dbReference>
<dbReference type="SMART" id="SM01091">
    <property type="entry name" value="CorC_HlyC"/>
    <property type="match status" value="1"/>
</dbReference>
<dbReference type="SUPFAM" id="SSF54631">
    <property type="entry name" value="CBS-domain pair"/>
    <property type="match status" value="1"/>
</dbReference>
<keyword evidence="7 9" id="KW-0129">CBS domain</keyword>
<dbReference type="InterPro" id="IPR005170">
    <property type="entry name" value="Transptr-assoc_dom"/>
</dbReference>
<dbReference type="InterPro" id="IPR036318">
    <property type="entry name" value="FAD-bd_PCMH-like_sf"/>
</dbReference>
<name>A0A6H9XIZ0_9CORY</name>
<proteinExistence type="inferred from homology"/>
<dbReference type="GO" id="GO:0005886">
    <property type="term" value="C:plasma membrane"/>
    <property type="evidence" value="ECO:0007669"/>
    <property type="project" value="UniProtKB-SubCell"/>
</dbReference>
<evidence type="ECO:0000313" key="14">
    <source>
        <dbReference type="EMBL" id="SPW28142.1"/>
    </source>
</evidence>
<keyword evidence="5" id="KW-0677">Repeat</keyword>
<dbReference type="PANTHER" id="PTHR22777">
    <property type="entry name" value="HEMOLYSIN-RELATED"/>
    <property type="match status" value="1"/>
</dbReference>
<dbReference type="AlphaFoldDB" id="A0A6H9XIZ0"/>
<accession>A0A6H9XIZ0</accession>
<protein>
    <submittedName>
        <fullName evidence="14">Uncharacterized CBS domain-containing protein</fullName>
    </submittedName>
</protein>
<evidence type="ECO:0000256" key="3">
    <source>
        <dbReference type="ARBA" id="ARBA00022475"/>
    </source>
</evidence>
<dbReference type="Proteomes" id="UP000249886">
    <property type="component" value="Unassembled WGS sequence"/>
</dbReference>
<dbReference type="EMBL" id="UARK01000004">
    <property type="protein sequence ID" value="SPW28142.1"/>
    <property type="molecule type" value="Genomic_DNA"/>
</dbReference>
<dbReference type="Pfam" id="PF00571">
    <property type="entry name" value="CBS"/>
    <property type="match status" value="2"/>
</dbReference>
<dbReference type="FunFam" id="3.10.580.10:FF:000002">
    <property type="entry name" value="Magnesium/cobalt efflux protein CorC"/>
    <property type="match status" value="1"/>
</dbReference>
<evidence type="ECO:0000256" key="11">
    <source>
        <dbReference type="SAM" id="Phobius"/>
    </source>
</evidence>
<evidence type="ECO:0000256" key="1">
    <source>
        <dbReference type="ARBA" id="ARBA00004651"/>
    </source>
</evidence>
<evidence type="ECO:0000259" key="13">
    <source>
        <dbReference type="PROSITE" id="PS51846"/>
    </source>
</evidence>
<dbReference type="PROSITE" id="PS51846">
    <property type="entry name" value="CNNM"/>
    <property type="match status" value="1"/>
</dbReference>
<dbReference type="InterPro" id="IPR000644">
    <property type="entry name" value="CBS_dom"/>
</dbReference>
<evidence type="ECO:0000259" key="12">
    <source>
        <dbReference type="PROSITE" id="PS51371"/>
    </source>
</evidence>
<comment type="caution">
    <text evidence="14">The sequence shown here is derived from an EMBL/GenBank/DDBJ whole genome shotgun (WGS) entry which is preliminary data.</text>
</comment>
<keyword evidence="8 10" id="KW-0472">Membrane</keyword>
<comment type="similarity">
    <text evidence="2">Belongs to the UPF0053 family.</text>
</comment>
<reference evidence="14 15" key="1">
    <citation type="submission" date="2018-06" db="EMBL/GenBank/DDBJ databases">
        <authorList>
            <consortium name="Pathogen Informatics"/>
            <person name="Doyle S."/>
        </authorList>
    </citation>
    <scope>NUCLEOTIDE SEQUENCE [LARGE SCALE GENOMIC DNA]</scope>
    <source>
        <strain evidence="14 15">NCTC10254</strain>
    </source>
</reference>
<feature type="transmembrane region" description="Helical" evidence="11">
    <location>
        <begin position="93"/>
        <end position="113"/>
    </location>
</feature>
<dbReference type="GeneID" id="84574392"/>
<dbReference type="PROSITE" id="PS51371">
    <property type="entry name" value="CBS"/>
    <property type="match status" value="2"/>
</dbReference>
<evidence type="ECO:0000256" key="7">
    <source>
        <dbReference type="ARBA" id="ARBA00023122"/>
    </source>
</evidence>
<dbReference type="Pfam" id="PF01595">
    <property type="entry name" value="CNNM"/>
    <property type="match status" value="1"/>
</dbReference>
<evidence type="ECO:0000256" key="4">
    <source>
        <dbReference type="ARBA" id="ARBA00022692"/>
    </source>
</evidence>
<keyword evidence="4 10" id="KW-0812">Transmembrane</keyword>
<dbReference type="RefSeq" id="WP_005525550.1">
    <property type="nucleotide sequence ID" value="NZ_CP050134.2"/>
</dbReference>
<dbReference type="Gene3D" id="3.30.465.10">
    <property type="match status" value="1"/>
</dbReference>
<dbReference type="InterPro" id="IPR044751">
    <property type="entry name" value="Ion_transp-like_CBS"/>
</dbReference>
<feature type="domain" description="CBS" evidence="12">
    <location>
        <begin position="206"/>
        <end position="267"/>
    </location>
</feature>
<evidence type="ECO:0000256" key="6">
    <source>
        <dbReference type="ARBA" id="ARBA00022989"/>
    </source>
</evidence>
<dbReference type="InterPro" id="IPR046342">
    <property type="entry name" value="CBS_dom_sf"/>
</dbReference>
<evidence type="ECO:0000256" key="9">
    <source>
        <dbReference type="PROSITE-ProRule" id="PRU00703"/>
    </source>
</evidence>
<evidence type="ECO:0000256" key="8">
    <source>
        <dbReference type="ARBA" id="ARBA00023136"/>
    </source>
</evidence>
<evidence type="ECO:0000256" key="5">
    <source>
        <dbReference type="ARBA" id="ARBA00022737"/>
    </source>
</evidence>
<dbReference type="PANTHER" id="PTHR22777:SF32">
    <property type="entry name" value="UPF0053 INNER MEMBRANE PROTEIN YFJD"/>
    <property type="match status" value="1"/>
</dbReference>
<dbReference type="Gene3D" id="3.10.580.10">
    <property type="entry name" value="CBS-domain"/>
    <property type="match status" value="1"/>
</dbReference>
<feature type="domain" description="CBS" evidence="12">
    <location>
        <begin position="274"/>
        <end position="331"/>
    </location>
</feature>
<dbReference type="GO" id="GO:0050660">
    <property type="term" value="F:flavin adenine dinucleotide binding"/>
    <property type="evidence" value="ECO:0007669"/>
    <property type="project" value="InterPro"/>
</dbReference>
<dbReference type="CDD" id="cd04590">
    <property type="entry name" value="CBS_pair_CorC_HlyC_assoc"/>
    <property type="match status" value="1"/>
</dbReference>
<sequence>MSPLVMGTVAVVALFFSGLFNTIEAALAVSSKARVAQIAKEKSTRAARRLLIVLDHRAEHINLLILGQKLLDATAAVFTAMLAMEWLSPRIEWALAAAIGGVTLLSFVIVGVFSRTIGRQNPYTVSLVAAFFLRPTFRILNPISKVLIGIGNILAPGRGFQDGPYSTEVELKEMVEIAQSKGEIEVDSRMVQNVFDLSDSIAREVMVPRPDMVWIESGKLASQALTLCIKSGHSRIPVIGESVDDIVGVVYLKDVVQRMHSPTKGDKNPLVDEVMRTAHFVPDSKRLDDLLDEMQRERFHIALLVDEFGGVAGLISIEDILEEIVGEITDEYDSAEITPIVQDPNDPYKYRVVSRLQLDDLVERIEDDHHITINFDPEILDQIDTVAGLIAYEKGRVPLPNTEVETSGLRLKAIGGRDRRGRISVREVDVTMLVRGDDAEESDHNPDDPADTA</sequence>
<evidence type="ECO:0000313" key="15">
    <source>
        <dbReference type="Proteomes" id="UP000249886"/>
    </source>
</evidence>
<organism evidence="14 15">
    <name type="scientific">Corynebacterium matruchotii</name>
    <dbReference type="NCBI Taxonomy" id="43768"/>
    <lineage>
        <taxon>Bacteria</taxon>
        <taxon>Bacillati</taxon>
        <taxon>Actinomycetota</taxon>
        <taxon>Actinomycetes</taxon>
        <taxon>Mycobacteriales</taxon>
        <taxon>Corynebacteriaceae</taxon>
        <taxon>Corynebacterium</taxon>
    </lineage>
</organism>
<gene>
    <name evidence="14" type="primary">corC</name>
    <name evidence="14" type="ORF">NCTC10254_01168</name>
</gene>
<dbReference type="InterPro" id="IPR016169">
    <property type="entry name" value="FAD-bd_PCMH_sub2"/>
</dbReference>
<keyword evidence="3" id="KW-1003">Cell membrane</keyword>
<evidence type="ECO:0000256" key="2">
    <source>
        <dbReference type="ARBA" id="ARBA00006337"/>
    </source>
</evidence>
<dbReference type="SUPFAM" id="SSF56176">
    <property type="entry name" value="FAD-binding/transporter-associated domain-like"/>
    <property type="match status" value="1"/>
</dbReference>
<comment type="subcellular location">
    <subcellularLocation>
        <location evidence="1">Cell membrane</location>
        <topology evidence="1">Multi-pass membrane protein</topology>
    </subcellularLocation>
</comment>
<evidence type="ECO:0000256" key="10">
    <source>
        <dbReference type="PROSITE-ProRule" id="PRU01193"/>
    </source>
</evidence>